<evidence type="ECO:0000259" key="6">
    <source>
        <dbReference type="Pfam" id="PF01048"/>
    </source>
</evidence>
<dbReference type="GO" id="GO:0008782">
    <property type="term" value="F:adenosylhomocysteine nucleosidase activity"/>
    <property type="evidence" value="ECO:0007669"/>
    <property type="project" value="UniProtKB-EC"/>
</dbReference>
<organism evidence="7 8">
    <name type="scientific">Entomospira culicis</name>
    <dbReference type="NCBI Taxonomy" id="2719989"/>
    <lineage>
        <taxon>Bacteria</taxon>
        <taxon>Pseudomonadati</taxon>
        <taxon>Spirochaetota</taxon>
        <taxon>Spirochaetia</taxon>
        <taxon>Spirochaetales</taxon>
        <taxon>Spirochaetaceae</taxon>
        <taxon>Entomospira</taxon>
    </lineage>
</organism>
<dbReference type="InterPro" id="IPR000845">
    <property type="entry name" value="Nucleoside_phosphorylase_d"/>
</dbReference>
<dbReference type="InterPro" id="IPR035994">
    <property type="entry name" value="Nucleoside_phosphorylase_sf"/>
</dbReference>
<name>A0A968KWS8_9SPIO</name>
<dbReference type="AlphaFoldDB" id="A0A968KWS8"/>
<keyword evidence="8" id="KW-1185">Reference proteome</keyword>
<feature type="domain" description="Nucleoside phosphorylase" evidence="6">
    <location>
        <begin position="4"/>
        <end position="230"/>
    </location>
</feature>
<accession>A0A968KWS8</accession>
<reference evidence="7" key="1">
    <citation type="submission" date="2020-03" db="EMBL/GenBank/DDBJ databases">
        <title>Spirochaetal bacteria isolated from arthropods constitute a novel genus Entomospira genus novum within the order Spirochaetales.</title>
        <authorList>
            <person name="Grana-Miraglia L."/>
            <person name="Sikutova S."/>
            <person name="Fingerle V."/>
            <person name="Sing A."/>
            <person name="Castillo-Ramirez S."/>
            <person name="Margos G."/>
            <person name="Rudolf I."/>
        </authorList>
    </citation>
    <scope>NUCLEOTIDE SEQUENCE</scope>
    <source>
        <strain evidence="7">BR149</strain>
    </source>
</reference>
<evidence type="ECO:0000313" key="7">
    <source>
        <dbReference type="EMBL" id="NIZ69592.1"/>
    </source>
</evidence>
<comment type="pathway">
    <text evidence="1">Amino-acid biosynthesis; L-methionine biosynthesis via salvage pathway; S-methyl-5-thio-alpha-D-ribose 1-phosphate from S-methyl-5'-thioadenosine (hydrolase route): step 1/2.</text>
</comment>
<dbReference type="GO" id="GO:0019284">
    <property type="term" value="P:L-methionine salvage from S-adenosylmethionine"/>
    <property type="evidence" value="ECO:0007669"/>
    <property type="project" value="TreeGrafter"/>
</dbReference>
<dbReference type="NCBIfam" id="TIGR01704">
    <property type="entry name" value="MTA_SAH-Nsdase"/>
    <property type="match status" value="1"/>
</dbReference>
<dbReference type="GO" id="GO:0009164">
    <property type="term" value="P:nucleoside catabolic process"/>
    <property type="evidence" value="ECO:0007669"/>
    <property type="project" value="InterPro"/>
</dbReference>
<dbReference type="EMBL" id="JAATLM010000001">
    <property type="protein sequence ID" value="NIZ69592.1"/>
    <property type="molecule type" value="Genomic_DNA"/>
</dbReference>
<dbReference type="Gene3D" id="3.40.50.1580">
    <property type="entry name" value="Nucleoside phosphorylase domain"/>
    <property type="match status" value="1"/>
</dbReference>
<dbReference type="NCBIfam" id="NF004079">
    <property type="entry name" value="PRK05584.1"/>
    <property type="match status" value="1"/>
</dbReference>
<evidence type="ECO:0000256" key="1">
    <source>
        <dbReference type="ARBA" id="ARBA00004945"/>
    </source>
</evidence>
<keyword evidence="5" id="KW-0486">Methionine biosynthesis</keyword>
<dbReference type="Proteomes" id="UP000778951">
    <property type="component" value="Unassembled WGS sequence"/>
</dbReference>
<proteinExistence type="predicted"/>
<keyword evidence="3" id="KW-0028">Amino-acid biosynthesis</keyword>
<dbReference type="GO" id="GO:0005829">
    <property type="term" value="C:cytosol"/>
    <property type="evidence" value="ECO:0007669"/>
    <property type="project" value="TreeGrafter"/>
</dbReference>
<keyword evidence="4 7" id="KW-0378">Hydrolase</keyword>
<dbReference type="RefSeq" id="WP_167695677.1">
    <property type="nucleotide sequence ID" value="NZ_CP118181.1"/>
</dbReference>
<dbReference type="PANTHER" id="PTHR46832">
    <property type="entry name" value="5'-METHYLTHIOADENOSINE/S-ADENOSYLHOMOCYSTEINE NUCLEOSIDASE"/>
    <property type="match status" value="1"/>
</dbReference>
<dbReference type="GO" id="GO:0008930">
    <property type="term" value="F:methylthioadenosine nucleosidase activity"/>
    <property type="evidence" value="ECO:0007669"/>
    <property type="project" value="InterPro"/>
</dbReference>
<protein>
    <recommendedName>
        <fullName evidence="2">adenosylhomocysteine nucleosidase</fullName>
        <ecNumber evidence="2">3.2.2.9</ecNumber>
    </recommendedName>
</protein>
<comment type="caution">
    <text evidence="7">The sequence shown here is derived from an EMBL/GenBank/DDBJ whole genome shotgun (WGS) entry which is preliminary data.</text>
</comment>
<evidence type="ECO:0000256" key="4">
    <source>
        <dbReference type="ARBA" id="ARBA00022801"/>
    </source>
</evidence>
<evidence type="ECO:0000313" key="8">
    <source>
        <dbReference type="Proteomes" id="UP000778951"/>
    </source>
</evidence>
<dbReference type="SUPFAM" id="SSF53167">
    <property type="entry name" value="Purine and uridine phosphorylases"/>
    <property type="match status" value="1"/>
</dbReference>
<dbReference type="PANTHER" id="PTHR46832:SF1">
    <property type="entry name" value="5'-METHYLTHIOADENOSINE_S-ADENOSYLHOMOCYSTEINE NUCLEOSIDASE"/>
    <property type="match status" value="1"/>
</dbReference>
<evidence type="ECO:0000256" key="3">
    <source>
        <dbReference type="ARBA" id="ARBA00022605"/>
    </source>
</evidence>
<dbReference type="InterPro" id="IPR010049">
    <property type="entry name" value="MTA_SAH_Nsdase"/>
</dbReference>
<sequence>MKHRILILAAMEIERRLLLEKMRNPSTRLVAPWLEAVDGELDGVAITLVQMGIGKVNAGVATALLLVSQSYDLVVNTGVAGGLVDGLSVGDVVISDELIYHDVDARTFGYALGQVPGMSSSFVSKDSRQLEALLSESGVRDFSLQRGIILSGDQFIAQEADVVKLLHHFPDALAVEMEGAAVAHVASLCSTPFIVIRALSDKANGQAQMSYEEFLELASRRSAQIVRELLNGTKEKNL</sequence>
<dbReference type="EC" id="3.2.2.9" evidence="2"/>
<dbReference type="CDD" id="cd09008">
    <property type="entry name" value="MTAN"/>
    <property type="match status" value="1"/>
</dbReference>
<dbReference type="Pfam" id="PF01048">
    <property type="entry name" value="PNP_UDP_1"/>
    <property type="match status" value="1"/>
</dbReference>
<evidence type="ECO:0000256" key="2">
    <source>
        <dbReference type="ARBA" id="ARBA00011974"/>
    </source>
</evidence>
<evidence type="ECO:0000256" key="5">
    <source>
        <dbReference type="ARBA" id="ARBA00023167"/>
    </source>
</evidence>
<keyword evidence="7" id="KW-0326">Glycosidase</keyword>
<gene>
    <name evidence="7" type="ORF">HCT48_05105</name>
</gene>
<dbReference type="GO" id="GO:0019509">
    <property type="term" value="P:L-methionine salvage from methylthioadenosine"/>
    <property type="evidence" value="ECO:0007669"/>
    <property type="project" value="InterPro"/>
</dbReference>